<proteinExistence type="predicted"/>
<sequence>MTIKHTFIAVSTLTVTATALAERFGNLDSELSDDAVVCMSVGTYASVSGLDDMTLTPLGSDGAAGASYEGTDTFHVQSNSGVRIIVTGESLSNGRDTIRTYYFIDNQLGGTTTPADLAHDGNHQIKAVAQLNNISSQQSGTYTTEVTVTVSPLLGGNSGCGESQTSLPLDENEQWAFMAFEDLYPNPGDADYNDFVMAFHATESYDADGGLDTINLSFAPLARGTDYNHSIWLDLDGIIDRGHTHITTETAPLYQGDAIVKVSYTDLENGTIHSQYFDKDDDIPIFHSTRAALDGFANVDSYAPISFPKWKTDIEITLADSVNTLLERGLPDESSYRVYMHVNNTNEDIDLAAVNAEDGMIDSNGFPFGLVVPGGWQWPLERVHIDQAYQHFDDYRAWLSDPAGTPGFEAQNWFSSPDTSGLVYPEENIATLLDFIESTEN</sequence>
<dbReference type="NCBIfam" id="TIGR04456">
    <property type="entry name" value="LruC_dom"/>
    <property type="match status" value="1"/>
</dbReference>
<gene>
    <name evidence="2" type="ORF">GCM10023116_33180</name>
</gene>
<organism evidence="2 3">
    <name type="scientific">Kistimonas scapharcae</name>
    <dbReference type="NCBI Taxonomy" id="1036133"/>
    <lineage>
        <taxon>Bacteria</taxon>
        <taxon>Pseudomonadati</taxon>
        <taxon>Pseudomonadota</taxon>
        <taxon>Gammaproteobacteria</taxon>
        <taxon>Oceanospirillales</taxon>
        <taxon>Endozoicomonadaceae</taxon>
        <taxon>Kistimonas</taxon>
    </lineage>
</organism>
<evidence type="ECO:0000313" key="2">
    <source>
        <dbReference type="EMBL" id="GAA4651035.1"/>
    </source>
</evidence>
<dbReference type="InterPro" id="IPR031025">
    <property type="entry name" value="LruC_dom"/>
</dbReference>
<protein>
    <recommendedName>
        <fullName evidence="1">DUF4842 domain-containing protein</fullName>
    </recommendedName>
</protein>
<accession>A0ABP8V7M0</accession>
<keyword evidence="3" id="KW-1185">Reference proteome</keyword>
<evidence type="ECO:0000313" key="3">
    <source>
        <dbReference type="Proteomes" id="UP001500604"/>
    </source>
</evidence>
<name>A0ABP8V7M0_9GAMM</name>
<dbReference type="InterPro" id="IPR032295">
    <property type="entry name" value="DUF4842"/>
</dbReference>
<dbReference type="Proteomes" id="UP001500604">
    <property type="component" value="Unassembled WGS sequence"/>
</dbReference>
<dbReference type="Pfam" id="PF16130">
    <property type="entry name" value="DUF4842"/>
    <property type="match status" value="1"/>
</dbReference>
<feature type="domain" description="DUF4842" evidence="1">
    <location>
        <begin position="358"/>
        <end position="397"/>
    </location>
</feature>
<comment type="caution">
    <text evidence="2">The sequence shown here is derived from an EMBL/GenBank/DDBJ whole genome shotgun (WGS) entry which is preliminary data.</text>
</comment>
<dbReference type="EMBL" id="BAABFL010000434">
    <property type="protein sequence ID" value="GAA4651035.1"/>
    <property type="molecule type" value="Genomic_DNA"/>
</dbReference>
<evidence type="ECO:0000259" key="1">
    <source>
        <dbReference type="Pfam" id="PF16130"/>
    </source>
</evidence>
<reference evidence="3" key="1">
    <citation type="journal article" date="2019" name="Int. J. Syst. Evol. Microbiol.">
        <title>The Global Catalogue of Microorganisms (GCM) 10K type strain sequencing project: providing services to taxonomists for standard genome sequencing and annotation.</title>
        <authorList>
            <consortium name="The Broad Institute Genomics Platform"/>
            <consortium name="The Broad Institute Genome Sequencing Center for Infectious Disease"/>
            <person name="Wu L."/>
            <person name="Ma J."/>
        </authorList>
    </citation>
    <scope>NUCLEOTIDE SEQUENCE [LARGE SCALE GENOMIC DNA]</scope>
    <source>
        <strain evidence="3">JCM 17805</strain>
    </source>
</reference>
<dbReference type="RefSeq" id="WP_345197332.1">
    <property type="nucleotide sequence ID" value="NZ_BAABFL010000434.1"/>
</dbReference>